<evidence type="ECO:0000313" key="1">
    <source>
        <dbReference type="EMBL" id="KAK6633070.1"/>
    </source>
</evidence>
<accession>A0AAN8Q363</accession>
<protein>
    <submittedName>
        <fullName evidence="1">Uncharacterized protein</fullName>
    </submittedName>
</protein>
<name>A0AAN8Q363_POLSC</name>
<gene>
    <name evidence="1" type="ORF">RUM43_012813</name>
</gene>
<organism evidence="1 2">
    <name type="scientific">Polyplax serrata</name>
    <name type="common">Common mouse louse</name>
    <dbReference type="NCBI Taxonomy" id="468196"/>
    <lineage>
        <taxon>Eukaryota</taxon>
        <taxon>Metazoa</taxon>
        <taxon>Ecdysozoa</taxon>
        <taxon>Arthropoda</taxon>
        <taxon>Hexapoda</taxon>
        <taxon>Insecta</taxon>
        <taxon>Pterygota</taxon>
        <taxon>Neoptera</taxon>
        <taxon>Paraneoptera</taxon>
        <taxon>Psocodea</taxon>
        <taxon>Troctomorpha</taxon>
        <taxon>Phthiraptera</taxon>
        <taxon>Anoplura</taxon>
        <taxon>Polyplacidae</taxon>
        <taxon>Polyplax</taxon>
    </lineage>
</organism>
<proteinExistence type="predicted"/>
<dbReference type="AlphaFoldDB" id="A0AAN8Q363"/>
<dbReference type="EMBL" id="JAWJWE010000006">
    <property type="protein sequence ID" value="KAK6633070.1"/>
    <property type="molecule type" value="Genomic_DNA"/>
</dbReference>
<comment type="caution">
    <text evidence="1">The sequence shown here is derived from an EMBL/GenBank/DDBJ whole genome shotgun (WGS) entry which is preliminary data.</text>
</comment>
<reference evidence="1 2" key="1">
    <citation type="submission" date="2023-10" db="EMBL/GenBank/DDBJ databases">
        <title>Genomes of two closely related lineages of the louse Polyplax serrata with different host specificities.</title>
        <authorList>
            <person name="Martinu J."/>
            <person name="Tarabai H."/>
            <person name="Stefka J."/>
            <person name="Hypsa V."/>
        </authorList>
    </citation>
    <scope>NUCLEOTIDE SEQUENCE [LARGE SCALE GENOMIC DNA]</scope>
    <source>
        <strain evidence="1">HR10_N</strain>
    </source>
</reference>
<dbReference type="Proteomes" id="UP001372834">
    <property type="component" value="Unassembled WGS sequence"/>
</dbReference>
<evidence type="ECO:0000313" key="2">
    <source>
        <dbReference type="Proteomes" id="UP001372834"/>
    </source>
</evidence>
<sequence length="109" mass="12120">MEDKFMGGRILAEGKEAPESLKVAQDEEASCRISFYKIFCAASDEKTVLPPAEFFTPRHFEKTSAFGEVHLESDGLSQSFAHILWQIPLGNPRQEATLPLHNSVVKGKV</sequence>